<dbReference type="InterPro" id="IPR000086">
    <property type="entry name" value="NUDIX_hydrolase_dom"/>
</dbReference>
<dbReference type="Pfam" id="PF18290">
    <property type="entry name" value="Nudix_hydro"/>
    <property type="match status" value="1"/>
</dbReference>
<dbReference type="EMBL" id="CAJJDN010000021">
    <property type="protein sequence ID" value="CAD8066499.1"/>
    <property type="molecule type" value="Genomic_DNA"/>
</dbReference>
<gene>
    <name evidence="4" type="ORF">PSON_ATCC_30995.1.T0210366</name>
</gene>
<evidence type="ECO:0000313" key="5">
    <source>
        <dbReference type="Proteomes" id="UP000692954"/>
    </source>
</evidence>
<feature type="domain" description="Nudix hydrolase" evidence="3">
    <location>
        <begin position="122"/>
        <end position="251"/>
    </location>
</feature>
<name>A0A8S1LIA6_9CILI</name>
<dbReference type="PROSITE" id="PS51462">
    <property type="entry name" value="NUDIX"/>
    <property type="match status" value="1"/>
</dbReference>
<organism evidence="4 5">
    <name type="scientific">Paramecium sonneborni</name>
    <dbReference type="NCBI Taxonomy" id="65129"/>
    <lineage>
        <taxon>Eukaryota</taxon>
        <taxon>Sar</taxon>
        <taxon>Alveolata</taxon>
        <taxon>Ciliophora</taxon>
        <taxon>Intramacronucleata</taxon>
        <taxon>Oligohymenophorea</taxon>
        <taxon>Peniculida</taxon>
        <taxon>Parameciidae</taxon>
        <taxon>Paramecium</taxon>
    </lineage>
</organism>
<proteinExistence type="inferred from homology"/>
<evidence type="ECO:0000259" key="3">
    <source>
        <dbReference type="PROSITE" id="PS51462"/>
    </source>
</evidence>
<accession>A0A8S1LIA6</accession>
<dbReference type="GO" id="GO:0035529">
    <property type="term" value="F:NADH pyrophosphatase activity"/>
    <property type="evidence" value="ECO:0007669"/>
    <property type="project" value="TreeGrafter"/>
</dbReference>
<dbReference type="FunFam" id="3.40.630.30:FF:000191">
    <property type="entry name" value="Hydrolase, NUDIX family protein"/>
    <property type="match status" value="1"/>
</dbReference>
<dbReference type="AlphaFoldDB" id="A0A8S1LIA6"/>
<evidence type="ECO:0000313" key="4">
    <source>
        <dbReference type="EMBL" id="CAD8066499.1"/>
    </source>
</evidence>
<dbReference type="PANTHER" id="PTHR13994:SF13">
    <property type="entry name" value="FI03680P"/>
    <property type="match status" value="1"/>
</dbReference>
<sequence length="291" mass="34070">MKKILPLALFTSYNKCVAKNLRLEVLNGNQDDYQCYQVEKGHYLNQFLINIEQFTQNLKETINDCKSKKMKAIWIQLDQNQLALAEKLIEQGFQMHHCTQNYLLFSQWIIENEKSRLPNYTTHQVGAGGLIINNNQILLIQEKNGAKQGLWGIPGGLVDDGELVAEAAKREVKEETGLDVEPYDCFFFRDLPIANQFQGDLYFVILMRMKNQQQKVQIQEQEIQNFKWVDINNLQEFLQMNKFGITQQRLMQSIIQFSTSNRFGTQLFSMDMKPRVMYGKEKKYCLFKPNL</sequence>
<protein>
    <recommendedName>
        <fullName evidence="3">Nudix hydrolase domain-containing protein</fullName>
    </recommendedName>
</protein>
<keyword evidence="2" id="KW-0378">Hydrolase</keyword>
<keyword evidence="5" id="KW-1185">Reference proteome</keyword>
<dbReference type="FunFam" id="3.90.79.10:FF:000111">
    <property type="entry name" value="Hydrolase, NUDIX family protein"/>
    <property type="match status" value="1"/>
</dbReference>
<dbReference type="OrthoDB" id="447842at2759"/>
<dbReference type="InterPro" id="IPR003293">
    <property type="entry name" value="Nudix_hydrolase6-like"/>
</dbReference>
<dbReference type="GO" id="GO:0047631">
    <property type="term" value="F:ADP-ribose diphosphatase activity"/>
    <property type="evidence" value="ECO:0007669"/>
    <property type="project" value="TreeGrafter"/>
</dbReference>
<dbReference type="PROSITE" id="PS00893">
    <property type="entry name" value="NUDIX_BOX"/>
    <property type="match status" value="1"/>
</dbReference>
<reference evidence="4" key="1">
    <citation type="submission" date="2021-01" db="EMBL/GenBank/DDBJ databases">
        <authorList>
            <consortium name="Genoscope - CEA"/>
            <person name="William W."/>
        </authorList>
    </citation>
    <scope>NUCLEOTIDE SEQUENCE</scope>
</reference>
<dbReference type="Proteomes" id="UP000692954">
    <property type="component" value="Unassembled WGS sequence"/>
</dbReference>
<evidence type="ECO:0000256" key="2">
    <source>
        <dbReference type="ARBA" id="ARBA00022801"/>
    </source>
</evidence>
<comment type="caution">
    <text evidence="4">The sequence shown here is derived from an EMBL/GenBank/DDBJ whole genome shotgun (WGS) entry which is preliminary data.</text>
</comment>
<dbReference type="InterPro" id="IPR020084">
    <property type="entry name" value="NUDIX_hydrolase_CS"/>
</dbReference>
<dbReference type="Pfam" id="PF00293">
    <property type="entry name" value="NUDIX"/>
    <property type="match status" value="1"/>
</dbReference>
<dbReference type="InterPro" id="IPR040618">
    <property type="entry name" value="Pre-Nudix"/>
</dbReference>
<dbReference type="PANTHER" id="PTHR13994">
    <property type="entry name" value="NUDIX HYDROLASE RELATED"/>
    <property type="match status" value="1"/>
</dbReference>
<dbReference type="GO" id="GO:0051287">
    <property type="term" value="F:NAD binding"/>
    <property type="evidence" value="ECO:0007669"/>
    <property type="project" value="TreeGrafter"/>
</dbReference>
<comment type="similarity">
    <text evidence="1">Belongs to the Nudix hydrolase family.</text>
</comment>
<evidence type="ECO:0000256" key="1">
    <source>
        <dbReference type="ARBA" id="ARBA00005582"/>
    </source>
</evidence>